<evidence type="ECO:0000313" key="4">
    <source>
        <dbReference type="Proteomes" id="UP001190926"/>
    </source>
</evidence>
<organism evidence="3 4">
    <name type="scientific">Perilla frutescens var. hirtella</name>
    <name type="common">Perilla citriodora</name>
    <name type="synonym">Perilla setoyensis</name>
    <dbReference type="NCBI Taxonomy" id="608512"/>
    <lineage>
        <taxon>Eukaryota</taxon>
        <taxon>Viridiplantae</taxon>
        <taxon>Streptophyta</taxon>
        <taxon>Embryophyta</taxon>
        <taxon>Tracheophyta</taxon>
        <taxon>Spermatophyta</taxon>
        <taxon>Magnoliopsida</taxon>
        <taxon>eudicotyledons</taxon>
        <taxon>Gunneridae</taxon>
        <taxon>Pentapetalae</taxon>
        <taxon>asterids</taxon>
        <taxon>lamiids</taxon>
        <taxon>Lamiales</taxon>
        <taxon>Lamiaceae</taxon>
        <taxon>Nepetoideae</taxon>
        <taxon>Elsholtzieae</taxon>
        <taxon>Perilla</taxon>
    </lineage>
</organism>
<accession>A0AAD4IYD9</accession>
<feature type="compositionally biased region" description="Low complexity" evidence="1">
    <location>
        <begin position="203"/>
        <end position="224"/>
    </location>
</feature>
<feature type="transmembrane region" description="Helical" evidence="2">
    <location>
        <begin position="106"/>
        <end position="131"/>
    </location>
</feature>
<dbReference type="PANTHER" id="PTHR35471">
    <property type="entry name" value="OS07G0223700 PROTEIN"/>
    <property type="match status" value="1"/>
</dbReference>
<feature type="transmembrane region" description="Helical" evidence="2">
    <location>
        <begin position="78"/>
        <end position="100"/>
    </location>
</feature>
<evidence type="ECO:0000256" key="2">
    <source>
        <dbReference type="SAM" id="Phobius"/>
    </source>
</evidence>
<reference evidence="3 4" key="1">
    <citation type="journal article" date="2021" name="Nat. Commun.">
        <title>Incipient diploidization of the medicinal plant Perilla within 10,000 years.</title>
        <authorList>
            <person name="Zhang Y."/>
            <person name="Shen Q."/>
            <person name="Leng L."/>
            <person name="Zhang D."/>
            <person name="Chen S."/>
            <person name="Shi Y."/>
            <person name="Ning Z."/>
            <person name="Chen S."/>
        </authorList>
    </citation>
    <scope>NUCLEOTIDE SEQUENCE [LARGE SCALE GENOMIC DNA]</scope>
    <source>
        <strain evidence="4">cv. PC099</strain>
    </source>
</reference>
<comment type="caution">
    <text evidence="3">The sequence shown here is derived from an EMBL/GenBank/DDBJ whole genome shotgun (WGS) entry which is preliminary data.</text>
</comment>
<gene>
    <name evidence="3" type="ORF">C2S53_004453</name>
</gene>
<evidence type="ECO:0000256" key="1">
    <source>
        <dbReference type="SAM" id="MobiDB-lite"/>
    </source>
</evidence>
<sequence length="224" mass="24891">MRVMRCCGLGSRRWRGWSGNSEKVERVAVVLIYGQIGCSLLGSLSPLYNGVLILHLGVSLFGLVAVESSNQSLARTYAFLLFCSFFLDLSWFFLFSHHIWHFPAGVYGSFASYAVRLTLVVQIVGVSLRLLSSFLWIQMYRLGVSSTDTSSDFRNSFLKHDEAEASMYDPANFLPLFRERDRTTTTTTTRLDDASRYAAIPNGDASVGDSASAAETSRTTSSKF</sequence>
<name>A0AAD4IYD9_PERFH</name>
<keyword evidence="2" id="KW-0472">Membrane</keyword>
<evidence type="ECO:0008006" key="5">
    <source>
        <dbReference type="Google" id="ProtNLM"/>
    </source>
</evidence>
<proteinExistence type="predicted"/>
<keyword evidence="4" id="KW-1185">Reference proteome</keyword>
<evidence type="ECO:0000313" key="3">
    <source>
        <dbReference type="EMBL" id="KAH6823717.1"/>
    </source>
</evidence>
<protein>
    <recommendedName>
        <fullName evidence="5">Transmembrane protein</fullName>
    </recommendedName>
</protein>
<dbReference type="EMBL" id="SDAM02000556">
    <property type="protein sequence ID" value="KAH6823717.1"/>
    <property type="molecule type" value="Genomic_DNA"/>
</dbReference>
<dbReference type="Proteomes" id="UP001190926">
    <property type="component" value="Unassembled WGS sequence"/>
</dbReference>
<keyword evidence="2" id="KW-0812">Transmembrane</keyword>
<dbReference type="AlphaFoldDB" id="A0AAD4IYD9"/>
<keyword evidence="2" id="KW-1133">Transmembrane helix</keyword>
<dbReference type="PANTHER" id="PTHR35471:SF1">
    <property type="entry name" value="OS07G0223700 PROTEIN"/>
    <property type="match status" value="1"/>
</dbReference>
<feature type="region of interest" description="Disordered" evidence="1">
    <location>
        <begin position="200"/>
        <end position="224"/>
    </location>
</feature>
<feature type="transmembrane region" description="Helical" evidence="2">
    <location>
        <begin position="47"/>
        <end position="66"/>
    </location>
</feature>